<evidence type="ECO:0000256" key="7">
    <source>
        <dbReference type="ARBA" id="ARBA00022691"/>
    </source>
</evidence>
<evidence type="ECO:0000256" key="15">
    <source>
        <dbReference type="ARBA" id="ARBA00069898"/>
    </source>
</evidence>
<comment type="function">
    <text evidence="2">Catalyzes the methylthiolation of N6-threonylcarbamoyladenosine (t(6)A), leading to the formation of 2-methylthio-N6-threonylcarbamoyladenosine (ms(2)t(6)A) at position 37 in tRNAs that read codons beginning with adenine.</text>
</comment>
<dbReference type="SMART" id="SM00729">
    <property type="entry name" value="Elp3"/>
    <property type="match status" value="1"/>
</dbReference>
<keyword evidence="5" id="KW-0963">Cytoplasm</keyword>
<keyword evidence="6 18" id="KW-0808">Transferase</keyword>
<dbReference type="PANTHER" id="PTHR11918:SF45">
    <property type="entry name" value="THREONYLCARBAMOYLADENOSINE TRNA METHYLTHIOTRANSFERASE"/>
    <property type="match status" value="1"/>
</dbReference>
<dbReference type="InterPro" id="IPR005839">
    <property type="entry name" value="Methylthiotransferase"/>
</dbReference>
<dbReference type="GO" id="GO:0051539">
    <property type="term" value="F:4 iron, 4 sulfur cluster binding"/>
    <property type="evidence" value="ECO:0007669"/>
    <property type="project" value="UniProtKB-KW"/>
</dbReference>
<comment type="cofactor">
    <cofactor evidence="1">
        <name>[4Fe-4S] cluster</name>
        <dbReference type="ChEBI" id="CHEBI:49883"/>
    </cofactor>
</comment>
<comment type="catalytic activity">
    <reaction evidence="13">
        <text>N(6)-L-threonylcarbamoyladenosine(37) in tRNA + (sulfur carrier)-SH + AH2 + 2 S-adenosyl-L-methionine = 2-methylsulfanyl-N(6)-L-threonylcarbamoyladenosine(37) in tRNA + (sulfur carrier)-H + 5'-deoxyadenosine + L-methionine + A + S-adenosyl-L-homocysteine + 2 H(+)</text>
        <dbReference type="Rhea" id="RHEA:37075"/>
        <dbReference type="Rhea" id="RHEA-COMP:10163"/>
        <dbReference type="Rhea" id="RHEA-COMP:11092"/>
        <dbReference type="Rhea" id="RHEA-COMP:14737"/>
        <dbReference type="Rhea" id="RHEA-COMP:14739"/>
        <dbReference type="ChEBI" id="CHEBI:13193"/>
        <dbReference type="ChEBI" id="CHEBI:15378"/>
        <dbReference type="ChEBI" id="CHEBI:17319"/>
        <dbReference type="ChEBI" id="CHEBI:17499"/>
        <dbReference type="ChEBI" id="CHEBI:29917"/>
        <dbReference type="ChEBI" id="CHEBI:57844"/>
        <dbReference type="ChEBI" id="CHEBI:57856"/>
        <dbReference type="ChEBI" id="CHEBI:59789"/>
        <dbReference type="ChEBI" id="CHEBI:64428"/>
        <dbReference type="ChEBI" id="CHEBI:74418"/>
        <dbReference type="ChEBI" id="CHEBI:74420"/>
        <dbReference type="EC" id="2.8.4.5"/>
    </reaction>
</comment>
<dbReference type="SFLD" id="SFLDS00029">
    <property type="entry name" value="Radical_SAM"/>
    <property type="match status" value="1"/>
</dbReference>
<dbReference type="PROSITE" id="PS51918">
    <property type="entry name" value="RADICAL_SAM"/>
    <property type="match status" value="1"/>
</dbReference>
<dbReference type="Pfam" id="PF00919">
    <property type="entry name" value="UPF0004"/>
    <property type="match status" value="1"/>
</dbReference>
<keyword evidence="10" id="KW-0408">Iron</keyword>
<dbReference type="InterPro" id="IPR020612">
    <property type="entry name" value="Methylthiotransferase_CS"/>
</dbReference>
<evidence type="ECO:0000259" key="17">
    <source>
        <dbReference type="PROSITE" id="PS51918"/>
    </source>
</evidence>
<dbReference type="InterPro" id="IPR007197">
    <property type="entry name" value="rSAM"/>
</dbReference>
<dbReference type="Pfam" id="PF04055">
    <property type="entry name" value="Radical_SAM"/>
    <property type="match status" value="1"/>
</dbReference>
<keyword evidence="8" id="KW-0819">tRNA processing</keyword>
<keyword evidence="4" id="KW-0004">4Fe-4S</keyword>
<keyword evidence="11" id="KW-0411">Iron-sulfur</keyword>
<dbReference type="PROSITE" id="PS51449">
    <property type="entry name" value="MTTASE_N"/>
    <property type="match status" value="1"/>
</dbReference>
<dbReference type="PANTHER" id="PTHR11918">
    <property type="entry name" value="RADICAL SAM PROTEINS"/>
    <property type="match status" value="1"/>
</dbReference>
<organism evidence="18 19">
    <name type="scientific">Copranaerobaculum intestinale</name>
    <dbReference type="NCBI Taxonomy" id="2692629"/>
    <lineage>
        <taxon>Bacteria</taxon>
        <taxon>Bacillati</taxon>
        <taxon>Bacillota</taxon>
        <taxon>Erysipelotrichia</taxon>
        <taxon>Erysipelotrichales</taxon>
        <taxon>Erysipelotrichaceae</taxon>
        <taxon>Copranaerobaculum</taxon>
    </lineage>
</organism>
<evidence type="ECO:0000256" key="1">
    <source>
        <dbReference type="ARBA" id="ARBA00001966"/>
    </source>
</evidence>
<dbReference type="InterPro" id="IPR038135">
    <property type="entry name" value="Methylthiotransferase_N_sf"/>
</dbReference>
<evidence type="ECO:0000313" key="18">
    <source>
        <dbReference type="EMBL" id="MXQ73804.1"/>
    </source>
</evidence>
<evidence type="ECO:0000256" key="6">
    <source>
        <dbReference type="ARBA" id="ARBA00022679"/>
    </source>
</evidence>
<dbReference type="Gene3D" id="3.80.30.20">
    <property type="entry name" value="tm_1862 like domain"/>
    <property type="match status" value="1"/>
</dbReference>
<reference evidence="18 19" key="2">
    <citation type="submission" date="2020-01" db="EMBL/GenBank/DDBJ databases">
        <title>Clostridiaceae sp. nov. isolated from the gut of human by culturomics.</title>
        <authorList>
            <person name="Chang Y."/>
        </authorList>
    </citation>
    <scope>NUCLEOTIDE SEQUENCE [LARGE SCALE GENOMIC DNA]</scope>
    <source>
        <strain evidence="18 19">DONG20-135</strain>
    </source>
</reference>
<dbReference type="InterPro" id="IPR006638">
    <property type="entry name" value="Elp3/MiaA/NifB-like_rSAM"/>
</dbReference>
<feature type="domain" description="Radical SAM core" evidence="17">
    <location>
        <begin position="139"/>
        <end position="370"/>
    </location>
</feature>
<dbReference type="InterPro" id="IPR023404">
    <property type="entry name" value="rSAM_horseshoe"/>
</dbReference>
<dbReference type="CDD" id="cd01335">
    <property type="entry name" value="Radical_SAM"/>
    <property type="match status" value="1"/>
</dbReference>
<comment type="caution">
    <text evidence="18">The sequence shown here is derived from an EMBL/GenBank/DDBJ whole genome shotgun (WGS) entry which is preliminary data.</text>
</comment>
<dbReference type="FunFam" id="3.40.50.12160:FF:000004">
    <property type="entry name" value="Threonylcarbamoyladenosine tRNA methylthiotransferase MtaB"/>
    <property type="match status" value="1"/>
</dbReference>
<evidence type="ECO:0000256" key="10">
    <source>
        <dbReference type="ARBA" id="ARBA00023004"/>
    </source>
</evidence>
<reference evidence="18 19" key="1">
    <citation type="submission" date="2019-12" db="EMBL/GenBank/DDBJ databases">
        <authorList>
            <person name="Yang R."/>
        </authorList>
    </citation>
    <scope>NUCLEOTIDE SEQUENCE [LARGE SCALE GENOMIC DNA]</scope>
    <source>
        <strain evidence="18 19">DONG20-135</strain>
    </source>
</reference>
<dbReference type="FunFam" id="3.80.30.20:FF:000001">
    <property type="entry name" value="tRNA-2-methylthio-N(6)-dimethylallyladenosine synthase 2"/>
    <property type="match status" value="1"/>
</dbReference>
<evidence type="ECO:0000256" key="5">
    <source>
        <dbReference type="ARBA" id="ARBA00022490"/>
    </source>
</evidence>
<gene>
    <name evidence="18" type="primary">mtaB</name>
    <name evidence="18" type="ORF">GSF08_07610</name>
</gene>
<evidence type="ECO:0000256" key="11">
    <source>
        <dbReference type="ARBA" id="ARBA00023014"/>
    </source>
</evidence>
<evidence type="ECO:0000256" key="9">
    <source>
        <dbReference type="ARBA" id="ARBA00022723"/>
    </source>
</evidence>
<comment type="similarity">
    <text evidence="14">Belongs to the methylthiotransferase family. MtaB subfamily.</text>
</comment>
<accession>A0A6N8U8Y5</accession>
<dbReference type="GO" id="GO:0035598">
    <property type="term" value="F:tRNA (N(6)-L-threonylcarbamoyladenosine(37)-C(2))-methylthiotransferase activity"/>
    <property type="evidence" value="ECO:0007669"/>
    <property type="project" value="UniProtKB-EC"/>
</dbReference>
<sequence length="430" mass="48884">MVTFAVSTLGCKVNAYESEGYVQGLLECGYREVSFKEIADIYIINTCAVTNTASAKSRQRIHQAKALNPNAFIAVVGCYVQVDSERLAKAEQIDILIGSDQKVLLPQLIQSALQDRKPQKIVHDVRSLRTFEALPISRFHRQTRAYLKIQDGCNQFCSYCIIPFARGAERSLPIDQAIAVAKNLTANQHREIVLSGIHTGRYGRDLGTDLLTLLKRMVDEVSGLERIRVSSIEMNEISDELLMYMAKEPKLARHLHIPIQSGSDHVLELMHRPYRMDWFQRRVEHIRALMPDISISTDVIVGFPQESEEDFENTCRNLQQLQLSFLHVFPYSKRDHTAAADMSGHLDNRTKKQRAARLNELSKTLYHTYKQQFIHHSVDVLLEESKEPGWLFGHTSEYLPVKVAGDETALHTMKQVTLIDLDADDVLIGE</sequence>
<evidence type="ECO:0000256" key="14">
    <source>
        <dbReference type="ARBA" id="ARBA00061574"/>
    </source>
</evidence>
<feature type="domain" description="MTTase N-terminal" evidence="16">
    <location>
        <begin position="2"/>
        <end position="114"/>
    </location>
</feature>
<evidence type="ECO:0000313" key="19">
    <source>
        <dbReference type="Proteomes" id="UP000434036"/>
    </source>
</evidence>
<evidence type="ECO:0000256" key="8">
    <source>
        <dbReference type="ARBA" id="ARBA00022694"/>
    </source>
</evidence>
<evidence type="ECO:0000256" key="4">
    <source>
        <dbReference type="ARBA" id="ARBA00022485"/>
    </source>
</evidence>
<keyword evidence="7" id="KW-0949">S-adenosyl-L-methionine</keyword>
<dbReference type="NCBIfam" id="TIGR00089">
    <property type="entry name" value="MiaB/RimO family radical SAM methylthiotransferase"/>
    <property type="match status" value="1"/>
</dbReference>
<dbReference type="Gene3D" id="3.40.50.12160">
    <property type="entry name" value="Methylthiotransferase, N-terminal domain"/>
    <property type="match status" value="1"/>
</dbReference>
<keyword evidence="19" id="KW-1185">Reference proteome</keyword>
<dbReference type="SFLD" id="SFLDG01082">
    <property type="entry name" value="B12-binding_domain_containing"/>
    <property type="match status" value="1"/>
</dbReference>
<dbReference type="InterPro" id="IPR006467">
    <property type="entry name" value="MiaB-like_bact"/>
</dbReference>
<dbReference type="SFLD" id="SFLDG01061">
    <property type="entry name" value="methylthiotransferase"/>
    <property type="match status" value="1"/>
</dbReference>
<keyword evidence="9" id="KW-0479">Metal-binding</keyword>
<evidence type="ECO:0000256" key="13">
    <source>
        <dbReference type="ARBA" id="ARBA00051661"/>
    </source>
</evidence>
<dbReference type="InterPro" id="IPR013848">
    <property type="entry name" value="Methylthiotransferase_N"/>
</dbReference>
<dbReference type="PROSITE" id="PS01278">
    <property type="entry name" value="MTTASE_RADICAL"/>
    <property type="match status" value="1"/>
</dbReference>
<proteinExistence type="inferred from homology"/>
<dbReference type="GO" id="GO:0046872">
    <property type="term" value="F:metal ion binding"/>
    <property type="evidence" value="ECO:0007669"/>
    <property type="project" value="UniProtKB-KW"/>
</dbReference>
<dbReference type="EMBL" id="WUUQ01000002">
    <property type="protein sequence ID" value="MXQ73804.1"/>
    <property type="molecule type" value="Genomic_DNA"/>
</dbReference>
<dbReference type="AlphaFoldDB" id="A0A6N8U8Y5"/>
<name>A0A6N8U8Y5_9FIRM</name>
<dbReference type="NCBIfam" id="TIGR01579">
    <property type="entry name" value="MiaB-like-C"/>
    <property type="match status" value="1"/>
</dbReference>
<dbReference type="SUPFAM" id="SSF102114">
    <property type="entry name" value="Radical SAM enzymes"/>
    <property type="match status" value="1"/>
</dbReference>
<dbReference type="RefSeq" id="WP_160625212.1">
    <property type="nucleotide sequence ID" value="NZ_WUUQ01000002.1"/>
</dbReference>
<dbReference type="EC" id="2.8.4.5" evidence="3"/>
<evidence type="ECO:0000256" key="3">
    <source>
        <dbReference type="ARBA" id="ARBA00013273"/>
    </source>
</evidence>
<evidence type="ECO:0000259" key="16">
    <source>
        <dbReference type="PROSITE" id="PS51449"/>
    </source>
</evidence>
<evidence type="ECO:0000256" key="2">
    <source>
        <dbReference type="ARBA" id="ARBA00002399"/>
    </source>
</evidence>
<protein>
    <recommendedName>
        <fullName evidence="15">Threonylcarbamoyladenosine tRNA methylthiotransferase MtaB</fullName>
        <ecNumber evidence="3">2.8.4.5</ecNumber>
    </recommendedName>
    <alternativeName>
        <fullName evidence="12">tRNA-t(6)A37 methylthiotransferase</fullName>
    </alternativeName>
</protein>
<dbReference type="InterPro" id="IPR058240">
    <property type="entry name" value="rSAM_sf"/>
</dbReference>
<evidence type="ECO:0000256" key="12">
    <source>
        <dbReference type="ARBA" id="ARBA00031213"/>
    </source>
</evidence>
<dbReference type="Proteomes" id="UP000434036">
    <property type="component" value="Unassembled WGS sequence"/>
</dbReference>